<keyword evidence="2" id="KW-0472">Membrane</keyword>
<dbReference type="Pfam" id="PF04186">
    <property type="entry name" value="FxsA"/>
    <property type="match status" value="1"/>
</dbReference>
<dbReference type="GO" id="GO:0016020">
    <property type="term" value="C:membrane"/>
    <property type="evidence" value="ECO:0007669"/>
    <property type="project" value="InterPro"/>
</dbReference>
<evidence type="ECO:0000256" key="1">
    <source>
        <dbReference type="SAM" id="MobiDB-lite"/>
    </source>
</evidence>
<keyword evidence="2" id="KW-1133">Transmembrane helix</keyword>
<dbReference type="NCBIfam" id="NF008528">
    <property type="entry name" value="PRK11463.1-2"/>
    <property type="match status" value="1"/>
</dbReference>
<organism evidence="3">
    <name type="scientific">hydrothermal vent metagenome</name>
    <dbReference type="NCBI Taxonomy" id="652676"/>
    <lineage>
        <taxon>unclassified sequences</taxon>
        <taxon>metagenomes</taxon>
        <taxon>ecological metagenomes</taxon>
    </lineage>
</organism>
<feature type="compositionally biased region" description="Basic and acidic residues" evidence="1">
    <location>
        <begin position="141"/>
        <end position="152"/>
    </location>
</feature>
<dbReference type="PANTHER" id="PTHR35335:SF1">
    <property type="entry name" value="UPF0716 PROTEIN FXSA"/>
    <property type="match status" value="1"/>
</dbReference>
<gene>
    <name evidence="3" type="ORF">MNBD_GAMMA15-1160</name>
</gene>
<feature type="transmembrane region" description="Helical" evidence="2">
    <location>
        <begin position="81"/>
        <end position="107"/>
    </location>
</feature>
<dbReference type="EMBL" id="UOFN01000041">
    <property type="protein sequence ID" value="VAW74847.1"/>
    <property type="molecule type" value="Genomic_DNA"/>
</dbReference>
<proteinExistence type="predicted"/>
<keyword evidence="2" id="KW-0812">Transmembrane</keyword>
<evidence type="ECO:0000256" key="2">
    <source>
        <dbReference type="SAM" id="Phobius"/>
    </source>
</evidence>
<name>A0A3B0YGR6_9ZZZZ</name>
<protein>
    <submittedName>
        <fullName evidence="3">FxsA protein</fullName>
    </submittedName>
</protein>
<feature type="region of interest" description="Disordered" evidence="1">
    <location>
        <begin position="127"/>
        <end position="152"/>
    </location>
</feature>
<feature type="transmembrane region" description="Helical" evidence="2">
    <location>
        <begin position="6"/>
        <end position="27"/>
    </location>
</feature>
<dbReference type="AlphaFoldDB" id="A0A3B0YGR6"/>
<dbReference type="InterPro" id="IPR007313">
    <property type="entry name" value="FxsA"/>
</dbReference>
<dbReference type="PANTHER" id="PTHR35335">
    <property type="entry name" value="UPF0716 PROTEIN FXSA"/>
    <property type="match status" value="1"/>
</dbReference>
<accession>A0A3B0YGR6</accession>
<feature type="transmembrane region" description="Helical" evidence="2">
    <location>
        <begin position="39"/>
        <end position="61"/>
    </location>
</feature>
<evidence type="ECO:0000313" key="3">
    <source>
        <dbReference type="EMBL" id="VAW74847.1"/>
    </source>
</evidence>
<reference evidence="3" key="1">
    <citation type="submission" date="2018-06" db="EMBL/GenBank/DDBJ databases">
        <authorList>
            <person name="Zhirakovskaya E."/>
        </authorList>
    </citation>
    <scope>NUCLEOTIDE SEQUENCE</scope>
</reference>
<sequence>MVPGMNPVAILFLLFLAVPAMEIYFLIKVGSAIGAISTIALVVFTALLGAMLLRFQGWMTLQRARMSMAHGQLPATEMMEGVLLVFSGALLLTPGFVTDSIGFLLLIPPLRKALVRGFISRSSVSFEAPQNPAEQPGHKPRTIEGEYRREDD</sequence>